<feature type="signal peptide" evidence="3">
    <location>
        <begin position="1"/>
        <end position="16"/>
    </location>
</feature>
<keyword evidence="2" id="KW-0472">Membrane</keyword>
<keyword evidence="3" id="KW-0732">Signal</keyword>
<evidence type="ECO:0000313" key="5">
    <source>
        <dbReference type="EMBL" id="KAK2950378.1"/>
    </source>
</evidence>
<comment type="caution">
    <text evidence="5">The sequence shown here is derived from an EMBL/GenBank/DDBJ whole genome shotgun (WGS) entry which is preliminary data.</text>
</comment>
<dbReference type="InterPro" id="IPR001245">
    <property type="entry name" value="Ser-Thr/Tyr_kinase_cat_dom"/>
</dbReference>
<sequence>MNFICLLSILLSISKSQHQLPSPKLLSLEAFLSQQGINEALNRNDRLSEIMLPNGRYHVLNYEIASTTMNMNGKQSALFPSSTTNDEDFSDHSKSNGFANEMKNKRNELFRILNSTIWMSELTFECGSAGSSIATICGSCVRIGGSRVISNSERTPFVIIKGESGKSSSVTIIACSHTSSCFPSLLPLTSLETSDSWMTHNQESSSLKTDMSVTGSGISVCDACLIGGSGALFDFCGLGQTVTDGSSMTTTLSSSLLLNTTSSSGSGRVGVDVDVKEGGCDSSNSESVSQKMIGSCVSLCTNHLYGTGIRDLNLGGSVLCSNTSFIHCTATVPYTNQHYSNPTNLITTGNLYHFTLCTFKGCSSSNGGGAVRLYEVKGDLKFESCSFDSCSAPSGNAGAIYFIQTTKQSSVTITSSSFKSMLDAHSGGSLFFGNMQTLSISGCVFLESKAVWYGGAANLVGWNAQNTIGFSNCLFEDCQTSLSSPAGDGGAIYFDSCSAIRLDSVSFRDCVAGNRGHDLRFLATFPTVSTTTASNCDSTSTPNTNRISPVDGKVGDPLPNPTTPTTILSLIYDPVTTTRADIVVTLDKEVKGSVLVFVSNLAGNAQPAGKAPNIGRVLLFSIDSSDTGRYTANIGETGLLQLPLEDYKLVAASLPKHFASFSEVYLRSNKNPTLTSAACVPDESRTHALLILGGSDLEDTTFTLTLHTGKTIEAGFTENEVTIDLGVIGESSGWIENEEFVIESGTKKGETIGLSVPSPLSFRIPEAARLTNIEVSELNPAKTEVTLSFSSRLLKANQDYEITIEAKDGSGEVVMNLTTDNSGHLADQTVKLYPSNENVEGWKNSIGYGKEYEVVGISAKLGDTDYPTHFSLILLKMPIEPVRVKSADCSTDQPTTTVVSVEGSGFIEHETYTLTLSGKPASNPDSLDVHDTKISVVASSPTEAKSLPLPLSSTSKSSLLFDHKYTITAITNGSVTGIVVSTPSFTTGSAPSLPSLISMSCTLKAGDAKTAEVSISGSNVPDGEYRLILKNKVSSKETVLKIEIVDSESKLEIEIFSSSDLEYGGKYEVVSLLSSSVTVALPTDETDRKLEVPVAALVRSASCLVGGTMDKFVKVVICGENLPIGKTLSVKVKEVESTGSLIGSEIALPDATIASNTNTEQIEIEVYKATEPCLKYGKTYELTSLTITGTLPFILDESVRFSVPIEPVRVTSALCTKEDTNWTVVSVKGSGLIKDETYTLTLSGTPTDTLLLDVHDTTISVVASSPTEAKSLPLPLSSTSESSLLFGHKYTITAITNGSVTGIVEDTPSFITRSTPILKSVLCTLKVGDAKTAEVSISGSNVPDGEYRLILKNKVSSKEAVLKIEIVDSEGKVEVEIFSSSTLEYGAKYEVLSLSSNSLTVTLPTEEAYRLLTMPGVPARVRSASCSVGGEKDKFVEVVICGGNLPVGNTLTVKVKEVTSGSTTGSEIGLASTPITTTTSTEPIVIEVYDVTNPFLEYGKTYELTSLTISDTTSFILDESVRFSVPIEPVRVTSASCTIDNPDLTVVSVEGSGFMLGEFYTVSVSGHPIGSPSTPSSSLHNKSFGLIASSSKKATSSPLQLHPSEGSQLKFSYSYTIVGILYGSVEGVVHSVGFETRDDIKRDDVRVTRIEVVPASSLNTSIVLEVSGSNLPFETVGKMTLNTSFSIDVTFSSSTFGGSAVIELGVSGSLGFGSEYEITSFEDSKKKSIQTTKTIVSTPPKPSKLSLYVCGKEAGAGPEMSGADPETCTPIRPAWNTATSLGILDTTMRIVDSVDLSSHLIVTTLVPFSLTSSTMESATLRASPSSSQQSSVLVSVKEGGLCRLTLLTITADLSVSTFKLVSASTGTVVIRFCSISGTRQSESNSDDVSICGWSSGLIELIETETELNGVSMKEIEVGGIRMRGGKLKVTAGVFSQNGPSITDFPSARQNIHCEGEGVITIQSLSEGDGTKNSRSTWLDVSECRIEGDEDIASSPLFVPTLNSTESTVETDKNKIQTVKVVGKTLMPCGLSLEVFEWDSSKNVEGKSENVDLSTSTAIHWNETEIVIPFPESEVGKLNKKMELRGRLVFGNGERTSNWMIVSGLGSGNKSQGGIGSKWWIPVIICLSCALLVLLVIIVCVCLHRKRRSNQKALLSSEEMSPAQVEFDEKMEENDPITNPPNSALSSLPSINEKQDTLFDGTRFSSGEAIPPAQSYVEVIVCNESLERSVALETDTLFNALHNPHSTRFVEKRKVSQAITRGLVSLVEMNMIAEVATRLSPHWVLFDQNDRVSLKTREVQSVVGESGIVEGRKKISEEGQRWMAPEVLQESWKPTKENADHGAVFSLGLILWEIETGVVPFGEVDAATAHRRLTSDEKPRMEKVSEELQAIITPCLSLDPSQRPTLKTVLSQLDKLDRLPQPSNEKEGNAMSHVG</sequence>
<feature type="region of interest" description="Disordered" evidence="1">
    <location>
        <begin position="2411"/>
        <end position="2434"/>
    </location>
</feature>
<keyword evidence="6" id="KW-1185">Reference proteome</keyword>
<dbReference type="Pfam" id="PF07714">
    <property type="entry name" value="PK_Tyr_Ser-Thr"/>
    <property type="match status" value="1"/>
</dbReference>
<accession>A0ABQ9XD12</accession>
<dbReference type="PANTHER" id="PTHR23257">
    <property type="entry name" value="SERINE-THREONINE PROTEIN KINASE"/>
    <property type="match status" value="1"/>
</dbReference>
<dbReference type="InterPro" id="IPR011050">
    <property type="entry name" value="Pectin_lyase_fold/virulence"/>
</dbReference>
<dbReference type="PROSITE" id="PS50011">
    <property type="entry name" value="PROTEIN_KINASE_DOM"/>
    <property type="match status" value="1"/>
</dbReference>
<feature type="domain" description="Protein kinase" evidence="4">
    <location>
        <begin position="2098"/>
        <end position="2415"/>
    </location>
</feature>
<feature type="chain" id="PRO_5045200111" description="Protein kinase domain-containing protein" evidence="3">
    <location>
        <begin position="17"/>
        <end position="2434"/>
    </location>
</feature>
<organism evidence="5 6">
    <name type="scientific">Blattamonas nauphoetae</name>
    <dbReference type="NCBI Taxonomy" id="2049346"/>
    <lineage>
        <taxon>Eukaryota</taxon>
        <taxon>Metamonada</taxon>
        <taxon>Preaxostyla</taxon>
        <taxon>Oxymonadida</taxon>
        <taxon>Blattamonas</taxon>
    </lineage>
</organism>
<gene>
    <name evidence="5" type="ORF">BLNAU_14713</name>
</gene>
<feature type="compositionally biased region" description="Polar residues" evidence="1">
    <location>
        <begin position="533"/>
        <end position="547"/>
    </location>
</feature>
<proteinExistence type="predicted"/>
<feature type="compositionally biased region" description="Basic and acidic residues" evidence="1">
    <location>
        <begin position="2413"/>
        <end position="2427"/>
    </location>
</feature>
<dbReference type="InterPro" id="IPR000719">
    <property type="entry name" value="Prot_kinase_dom"/>
</dbReference>
<keyword evidence="2" id="KW-1133">Transmembrane helix</keyword>
<dbReference type="Gene3D" id="1.10.510.10">
    <property type="entry name" value="Transferase(Phosphotransferase) domain 1"/>
    <property type="match status" value="1"/>
</dbReference>
<dbReference type="InterPro" id="IPR050167">
    <property type="entry name" value="Ser_Thr_protein_kinase"/>
</dbReference>
<reference evidence="5 6" key="1">
    <citation type="journal article" date="2022" name="bioRxiv">
        <title>Genomics of Preaxostyla Flagellates Illuminates Evolutionary Transitions and the Path Towards Mitochondrial Loss.</title>
        <authorList>
            <person name="Novak L.V.F."/>
            <person name="Treitli S.C."/>
            <person name="Pyrih J."/>
            <person name="Halakuc P."/>
            <person name="Pipaliya S.V."/>
            <person name="Vacek V."/>
            <person name="Brzon O."/>
            <person name="Soukal P."/>
            <person name="Eme L."/>
            <person name="Dacks J.B."/>
            <person name="Karnkowska A."/>
            <person name="Elias M."/>
            <person name="Hampl V."/>
        </authorList>
    </citation>
    <scope>NUCLEOTIDE SEQUENCE [LARGE SCALE GENOMIC DNA]</scope>
    <source>
        <strain evidence="5">NAU3</strain>
        <tissue evidence="5">Gut</tissue>
    </source>
</reference>
<dbReference type="InterPro" id="IPR011009">
    <property type="entry name" value="Kinase-like_dom_sf"/>
</dbReference>
<evidence type="ECO:0000313" key="6">
    <source>
        <dbReference type="Proteomes" id="UP001281761"/>
    </source>
</evidence>
<dbReference type="EMBL" id="JARBJD010000137">
    <property type="protein sequence ID" value="KAK2950378.1"/>
    <property type="molecule type" value="Genomic_DNA"/>
</dbReference>
<evidence type="ECO:0000256" key="3">
    <source>
        <dbReference type="SAM" id="SignalP"/>
    </source>
</evidence>
<evidence type="ECO:0000259" key="4">
    <source>
        <dbReference type="PROSITE" id="PS50011"/>
    </source>
</evidence>
<dbReference type="Proteomes" id="UP001281761">
    <property type="component" value="Unassembled WGS sequence"/>
</dbReference>
<dbReference type="SUPFAM" id="SSF56112">
    <property type="entry name" value="Protein kinase-like (PK-like)"/>
    <property type="match status" value="1"/>
</dbReference>
<protein>
    <recommendedName>
        <fullName evidence="4">Protein kinase domain-containing protein</fullName>
    </recommendedName>
</protein>
<keyword evidence="2" id="KW-0812">Transmembrane</keyword>
<feature type="transmembrane region" description="Helical" evidence="2">
    <location>
        <begin position="2118"/>
        <end position="2142"/>
    </location>
</feature>
<evidence type="ECO:0000256" key="1">
    <source>
        <dbReference type="SAM" id="MobiDB-lite"/>
    </source>
</evidence>
<evidence type="ECO:0000256" key="2">
    <source>
        <dbReference type="SAM" id="Phobius"/>
    </source>
</evidence>
<feature type="region of interest" description="Disordered" evidence="1">
    <location>
        <begin position="533"/>
        <end position="559"/>
    </location>
</feature>
<name>A0ABQ9XD12_9EUKA</name>
<dbReference type="SUPFAM" id="SSF51126">
    <property type="entry name" value="Pectin lyase-like"/>
    <property type="match status" value="1"/>
</dbReference>